<keyword evidence="4 6" id="KW-1133">Transmembrane helix</keyword>
<dbReference type="EMBL" id="BNJK01000002">
    <property type="protein sequence ID" value="GHO97653.1"/>
    <property type="molecule type" value="Genomic_DNA"/>
</dbReference>
<keyword evidence="8" id="KW-1185">Reference proteome</keyword>
<evidence type="ECO:0000256" key="3">
    <source>
        <dbReference type="ARBA" id="ARBA00022692"/>
    </source>
</evidence>
<evidence type="ECO:0000313" key="7">
    <source>
        <dbReference type="EMBL" id="GHO97653.1"/>
    </source>
</evidence>
<dbReference type="CDD" id="cd06173">
    <property type="entry name" value="MFS_MefA_like"/>
    <property type="match status" value="1"/>
</dbReference>
<feature type="transmembrane region" description="Helical" evidence="6">
    <location>
        <begin position="131"/>
        <end position="153"/>
    </location>
</feature>
<feature type="transmembrane region" description="Helical" evidence="6">
    <location>
        <begin position="78"/>
        <end position="95"/>
    </location>
</feature>
<feature type="transmembrane region" description="Helical" evidence="6">
    <location>
        <begin position="250"/>
        <end position="272"/>
    </location>
</feature>
<dbReference type="PANTHER" id="PTHR23513:SF6">
    <property type="entry name" value="MAJOR FACILITATOR SUPERFAMILY ASSOCIATED DOMAIN-CONTAINING PROTEIN"/>
    <property type="match status" value="1"/>
</dbReference>
<dbReference type="InterPro" id="IPR036259">
    <property type="entry name" value="MFS_trans_sf"/>
</dbReference>
<evidence type="ECO:0000256" key="5">
    <source>
        <dbReference type="ARBA" id="ARBA00023136"/>
    </source>
</evidence>
<dbReference type="AlphaFoldDB" id="A0A8J3IP90"/>
<feature type="transmembrane region" description="Helical" evidence="6">
    <location>
        <begin position="101"/>
        <end position="124"/>
    </location>
</feature>
<dbReference type="SUPFAM" id="SSF103473">
    <property type="entry name" value="MFS general substrate transporter"/>
    <property type="match status" value="1"/>
</dbReference>
<evidence type="ECO:0000313" key="8">
    <source>
        <dbReference type="Proteomes" id="UP000597444"/>
    </source>
</evidence>
<feature type="transmembrane region" description="Helical" evidence="6">
    <location>
        <begin position="187"/>
        <end position="215"/>
    </location>
</feature>
<sequence>MSSKQSEPSTSTNITLQIEDELSRQTINRSLWRHGDFMKFWLGETVSLFGTQVSLLALPLTAVLVLNVNAEQLGVLRFLETFPYALFPLLFGVWVDRVQKRPLMIVANAARAVLIGLLPCLAFWHELALPPLYGIAFCVGIFTVLFDVCWQSFLPVVVSQARLIEANGKVATSSAAAEVGGPGLAGLLIQVFTAPIALFADSLSYVVSVVSLLLIRQKEAQPQRNDKKHLWHDIAEGLRFASGNPSLRTLAVQAAGWNFCFLLVETIFLIYAPRVLGFSPGLLGLVYAVGAIGGLLGAGIASSLARHFRLGWLLCGTFTLGTVPMLLIPLATGPLAPVICGAALFLIRTALGIWFVLTTTLRQSITPPHLLGRVSASLRLIAYSGSTIGALVAGYLSSVIGLRAGLWVGSIGFIITLLPIFFSPLPRLHTMPDKP</sequence>
<name>A0A8J3IP90_9CHLR</name>
<evidence type="ECO:0000256" key="4">
    <source>
        <dbReference type="ARBA" id="ARBA00022989"/>
    </source>
</evidence>
<dbReference type="RefSeq" id="WP_220208436.1">
    <property type="nucleotide sequence ID" value="NZ_BNJK01000002.1"/>
</dbReference>
<evidence type="ECO:0000256" key="1">
    <source>
        <dbReference type="ARBA" id="ARBA00004651"/>
    </source>
</evidence>
<dbReference type="Pfam" id="PF07690">
    <property type="entry name" value="MFS_1"/>
    <property type="match status" value="1"/>
</dbReference>
<feature type="transmembrane region" description="Helical" evidence="6">
    <location>
        <begin position="310"/>
        <end position="330"/>
    </location>
</feature>
<evidence type="ECO:0000256" key="2">
    <source>
        <dbReference type="ARBA" id="ARBA00022475"/>
    </source>
</evidence>
<feature type="transmembrane region" description="Helical" evidence="6">
    <location>
        <begin position="404"/>
        <end position="425"/>
    </location>
</feature>
<comment type="caution">
    <text evidence="7">The sequence shown here is derived from an EMBL/GenBank/DDBJ whole genome shotgun (WGS) entry which is preliminary data.</text>
</comment>
<keyword evidence="2" id="KW-1003">Cell membrane</keyword>
<feature type="transmembrane region" description="Helical" evidence="6">
    <location>
        <begin position="336"/>
        <end position="357"/>
    </location>
</feature>
<dbReference type="Gene3D" id="1.20.1250.20">
    <property type="entry name" value="MFS general substrate transporter like domains"/>
    <property type="match status" value="1"/>
</dbReference>
<proteinExistence type="predicted"/>
<comment type="subcellular location">
    <subcellularLocation>
        <location evidence="1">Cell membrane</location>
        <topology evidence="1">Multi-pass membrane protein</topology>
    </subcellularLocation>
</comment>
<gene>
    <name evidence="7" type="ORF">KSF_077010</name>
</gene>
<dbReference type="InterPro" id="IPR011701">
    <property type="entry name" value="MFS"/>
</dbReference>
<feature type="transmembrane region" description="Helical" evidence="6">
    <location>
        <begin position="378"/>
        <end position="398"/>
    </location>
</feature>
<keyword evidence="3 6" id="KW-0812">Transmembrane</keyword>
<dbReference type="GO" id="GO:0022857">
    <property type="term" value="F:transmembrane transporter activity"/>
    <property type="evidence" value="ECO:0007669"/>
    <property type="project" value="InterPro"/>
</dbReference>
<accession>A0A8J3IP90</accession>
<organism evidence="7 8">
    <name type="scientific">Reticulibacter mediterranei</name>
    <dbReference type="NCBI Taxonomy" id="2778369"/>
    <lineage>
        <taxon>Bacteria</taxon>
        <taxon>Bacillati</taxon>
        <taxon>Chloroflexota</taxon>
        <taxon>Ktedonobacteria</taxon>
        <taxon>Ktedonobacterales</taxon>
        <taxon>Reticulibacteraceae</taxon>
        <taxon>Reticulibacter</taxon>
    </lineage>
</organism>
<feature type="transmembrane region" description="Helical" evidence="6">
    <location>
        <begin position="46"/>
        <end position="66"/>
    </location>
</feature>
<feature type="transmembrane region" description="Helical" evidence="6">
    <location>
        <begin position="278"/>
        <end position="298"/>
    </location>
</feature>
<dbReference type="PANTHER" id="PTHR23513">
    <property type="entry name" value="INTEGRAL MEMBRANE EFFLUX PROTEIN-RELATED"/>
    <property type="match status" value="1"/>
</dbReference>
<dbReference type="GO" id="GO:0005886">
    <property type="term" value="C:plasma membrane"/>
    <property type="evidence" value="ECO:0007669"/>
    <property type="project" value="UniProtKB-SubCell"/>
</dbReference>
<protein>
    <submittedName>
        <fullName evidence="7">MFS transporter</fullName>
    </submittedName>
</protein>
<dbReference type="Proteomes" id="UP000597444">
    <property type="component" value="Unassembled WGS sequence"/>
</dbReference>
<reference evidence="7" key="1">
    <citation type="submission" date="2020-10" db="EMBL/GenBank/DDBJ databases">
        <title>Taxonomic study of unclassified bacteria belonging to the class Ktedonobacteria.</title>
        <authorList>
            <person name="Yabe S."/>
            <person name="Wang C.M."/>
            <person name="Zheng Y."/>
            <person name="Sakai Y."/>
            <person name="Cavaletti L."/>
            <person name="Monciardini P."/>
            <person name="Donadio S."/>
        </authorList>
    </citation>
    <scope>NUCLEOTIDE SEQUENCE</scope>
    <source>
        <strain evidence="7">ID150040</strain>
    </source>
</reference>
<keyword evidence="5 6" id="KW-0472">Membrane</keyword>
<evidence type="ECO:0000256" key="6">
    <source>
        <dbReference type="SAM" id="Phobius"/>
    </source>
</evidence>